<evidence type="ECO:0000313" key="8">
    <source>
        <dbReference type="EMBL" id="CAF4609990.1"/>
    </source>
</evidence>
<evidence type="ECO:0000256" key="1">
    <source>
        <dbReference type="ARBA" id="ARBA00004370"/>
    </source>
</evidence>
<name>A0A821CHK4_9BILA</name>
<feature type="domain" description="G-protein coupled receptors family 1 profile" evidence="7">
    <location>
        <begin position="104"/>
        <end position="438"/>
    </location>
</feature>
<dbReference type="Pfam" id="PF00001">
    <property type="entry name" value="7tm_1"/>
    <property type="match status" value="1"/>
</dbReference>
<evidence type="ECO:0000256" key="2">
    <source>
        <dbReference type="ARBA" id="ARBA00022692"/>
    </source>
</evidence>
<comment type="caution">
    <text evidence="8">The sequence shown here is derived from an EMBL/GenBank/DDBJ whole genome shotgun (WGS) entry which is preliminary data.</text>
</comment>
<evidence type="ECO:0000256" key="6">
    <source>
        <dbReference type="SAM" id="Phobius"/>
    </source>
</evidence>
<feature type="transmembrane region" description="Helical" evidence="6">
    <location>
        <begin position="123"/>
        <end position="144"/>
    </location>
</feature>
<dbReference type="PANTHER" id="PTHR46641">
    <property type="entry name" value="FMRFAMIDE RECEPTOR-RELATED"/>
    <property type="match status" value="1"/>
</dbReference>
<dbReference type="InterPro" id="IPR052954">
    <property type="entry name" value="GPCR-Ligand_Int"/>
</dbReference>
<feature type="transmembrane region" description="Helical" evidence="6">
    <location>
        <begin position="93"/>
        <end position="111"/>
    </location>
</feature>
<dbReference type="InterPro" id="IPR017452">
    <property type="entry name" value="GPCR_Rhodpsn_7TM"/>
</dbReference>
<feature type="transmembrane region" description="Helical" evidence="6">
    <location>
        <begin position="156"/>
        <end position="177"/>
    </location>
</feature>
<gene>
    <name evidence="8" type="ORF">TOA249_LOCUS11214</name>
</gene>
<reference evidence="8" key="1">
    <citation type="submission" date="2021-02" db="EMBL/GenBank/DDBJ databases">
        <authorList>
            <person name="Nowell W R."/>
        </authorList>
    </citation>
    <scope>NUCLEOTIDE SEQUENCE</scope>
</reference>
<dbReference type="PROSITE" id="PS50262">
    <property type="entry name" value="G_PROTEIN_RECEP_F1_2"/>
    <property type="match status" value="1"/>
</dbReference>
<keyword evidence="3 6" id="KW-1133">Transmembrane helix</keyword>
<dbReference type="SUPFAM" id="SSF81321">
    <property type="entry name" value="Family A G protein-coupled receptor-like"/>
    <property type="match status" value="1"/>
</dbReference>
<proteinExistence type="predicted"/>
<evidence type="ECO:0000256" key="4">
    <source>
        <dbReference type="ARBA" id="ARBA00023136"/>
    </source>
</evidence>
<keyword evidence="2 6" id="KW-0812">Transmembrane</keyword>
<dbReference type="GO" id="GO:0016020">
    <property type="term" value="C:membrane"/>
    <property type="evidence" value="ECO:0007669"/>
    <property type="project" value="UniProtKB-SubCell"/>
</dbReference>
<evidence type="ECO:0000256" key="3">
    <source>
        <dbReference type="ARBA" id="ARBA00022989"/>
    </source>
</evidence>
<dbReference type="EMBL" id="CAJOBS010000603">
    <property type="protein sequence ID" value="CAF4609990.1"/>
    <property type="molecule type" value="Genomic_DNA"/>
</dbReference>
<evidence type="ECO:0000256" key="5">
    <source>
        <dbReference type="SAM" id="MobiDB-lite"/>
    </source>
</evidence>
<feature type="transmembrane region" description="Helical" evidence="6">
    <location>
        <begin position="417"/>
        <end position="440"/>
    </location>
</feature>
<evidence type="ECO:0000313" key="9">
    <source>
        <dbReference type="Proteomes" id="UP000663838"/>
    </source>
</evidence>
<dbReference type="InterPro" id="IPR000276">
    <property type="entry name" value="GPCR_Rhodpsn"/>
</dbReference>
<dbReference type="PANTHER" id="PTHR46641:SF25">
    <property type="entry name" value="CNMAMIDE RECEPTOR-RELATED"/>
    <property type="match status" value="1"/>
</dbReference>
<feature type="region of interest" description="Disordered" evidence="5">
    <location>
        <begin position="1"/>
        <end position="21"/>
    </location>
</feature>
<protein>
    <recommendedName>
        <fullName evidence="7">G-protein coupled receptors family 1 profile domain-containing protein</fullName>
    </recommendedName>
</protein>
<accession>A0A821CHK4</accession>
<dbReference type="Proteomes" id="UP000663838">
    <property type="component" value="Unassembled WGS sequence"/>
</dbReference>
<dbReference type="AlphaFoldDB" id="A0A821CHK4"/>
<dbReference type="GO" id="GO:0004930">
    <property type="term" value="F:G protein-coupled receptor activity"/>
    <property type="evidence" value="ECO:0007669"/>
    <property type="project" value="InterPro"/>
</dbReference>
<feature type="transmembrane region" description="Helical" evidence="6">
    <location>
        <begin position="260"/>
        <end position="289"/>
    </location>
</feature>
<feature type="transmembrane region" description="Helical" evidence="6">
    <location>
        <begin position="221"/>
        <end position="240"/>
    </location>
</feature>
<dbReference type="Gene3D" id="1.20.1070.10">
    <property type="entry name" value="Rhodopsin 7-helix transmembrane proteins"/>
    <property type="match status" value="1"/>
</dbReference>
<keyword evidence="4 6" id="KW-0472">Membrane</keyword>
<comment type="subcellular location">
    <subcellularLocation>
        <location evidence="1">Membrane</location>
    </subcellularLocation>
</comment>
<organism evidence="8 9">
    <name type="scientific">Rotaria socialis</name>
    <dbReference type="NCBI Taxonomy" id="392032"/>
    <lineage>
        <taxon>Eukaryota</taxon>
        <taxon>Metazoa</taxon>
        <taxon>Spiralia</taxon>
        <taxon>Gnathifera</taxon>
        <taxon>Rotifera</taxon>
        <taxon>Eurotatoria</taxon>
        <taxon>Bdelloidea</taxon>
        <taxon>Philodinida</taxon>
        <taxon>Philodinidae</taxon>
        <taxon>Rotaria</taxon>
    </lineage>
</organism>
<sequence>MYYSSSFSSSSSSSTNIASSSGRASLIDSDSKFSTPLSLFDDNLTLNITFASSFFRTEQTALQDTNPSCTLIKYEYITQKTLFNIVRYISQNLNRFFILPAIILNLCAFYILRRTRMNRSSSIAFYMQALALCDVAFFALRVMFGELSSSTTGKHILTTGLCKFLFLMVNAVNYTTGEFLYSNKYCQTSGIWLIAAMNADKFLAVCLPLRVSDLLSRKKAYAVVLAVIICSMLVASVHASRTVLKNNAYCWLETSQDEKLVFILDAFFWCFVPFFVISVLNAAIFVALLRARREASCLHEPTSSSNTVPMLRATINGRAAKTTASTYRKASANLSSTNQFRALGTHPSPTARTRMQSQNLQITIMLITISISFFVLTLPNVIYYLLIFLRVLIESWKAVKCDVNVYHNLDVYVRTSAIMYLISNITSDLMHVVNFFLYFISGARFRTEFRRLIFYQLCRWCSKGKDSTNGKDITRNERSFVGTSGVATVRTLASLPGSGVKQQSTSNTNCATTIKDKQNPKHDVAHLSLTSNVALDGSVSSVLEGKT</sequence>
<feature type="transmembrane region" description="Helical" evidence="6">
    <location>
        <begin position="362"/>
        <end position="386"/>
    </location>
</feature>
<evidence type="ECO:0000259" key="7">
    <source>
        <dbReference type="PROSITE" id="PS50262"/>
    </source>
</evidence>